<feature type="transmembrane region" description="Helical" evidence="1">
    <location>
        <begin position="67"/>
        <end position="85"/>
    </location>
</feature>
<name>A0A553SPD7_NIACI</name>
<dbReference type="RefSeq" id="WP_185767038.1">
    <property type="nucleotide sequence ID" value="NZ_RIBP01000004.1"/>
</dbReference>
<dbReference type="AlphaFoldDB" id="A0A553SPD7"/>
<keyword evidence="1" id="KW-0472">Membrane</keyword>
<evidence type="ECO:0000313" key="3">
    <source>
        <dbReference type="Proteomes" id="UP000319837"/>
    </source>
</evidence>
<dbReference type="PIRSF" id="PIRSF030092">
    <property type="entry name" value="UCP030092"/>
    <property type="match status" value="1"/>
</dbReference>
<keyword evidence="1" id="KW-0812">Transmembrane</keyword>
<keyword evidence="1" id="KW-1133">Transmembrane helix</keyword>
<gene>
    <name evidence="2" type="ORF">CEQ21_26020</name>
</gene>
<feature type="transmembrane region" description="Helical" evidence="1">
    <location>
        <begin position="105"/>
        <end position="125"/>
    </location>
</feature>
<dbReference type="InterPro" id="IPR024515">
    <property type="entry name" value="DUF3397"/>
</dbReference>
<proteinExistence type="predicted"/>
<dbReference type="Pfam" id="PF11877">
    <property type="entry name" value="DUF3397"/>
    <property type="match status" value="1"/>
</dbReference>
<feature type="transmembrane region" description="Helical" evidence="1">
    <location>
        <begin position="6"/>
        <end position="26"/>
    </location>
</feature>
<comment type="caution">
    <text evidence="2">The sequence shown here is derived from an EMBL/GenBank/DDBJ whole genome shotgun (WGS) entry which is preliminary data.</text>
</comment>
<protein>
    <submittedName>
        <fullName evidence="2">DUF3397 domain-containing protein</fullName>
    </submittedName>
</protein>
<evidence type="ECO:0000313" key="2">
    <source>
        <dbReference type="EMBL" id="TRZ38826.1"/>
    </source>
</evidence>
<dbReference type="EMBL" id="RIBP01000004">
    <property type="protein sequence ID" value="TRZ38826.1"/>
    <property type="molecule type" value="Genomic_DNA"/>
</dbReference>
<feature type="transmembrane region" description="Helical" evidence="1">
    <location>
        <begin position="38"/>
        <end position="61"/>
    </location>
</feature>
<accession>A0A553SPD7</accession>
<sequence length="130" mass="15492">MFQFTSAVISFFVAFPIICYLLIFILCKQITKKHRLSVNFALDISTLFFIISVHFLIVSIWGKSLLSYILLVILFIGVFIVILHWKIKQEIVYRKVFRGFWRINFLLFFCAYLFLMAYGLVYYVMKQFGI</sequence>
<evidence type="ECO:0000256" key="1">
    <source>
        <dbReference type="SAM" id="Phobius"/>
    </source>
</evidence>
<dbReference type="InterPro" id="IPR016945">
    <property type="entry name" value="UCP030092"/>
</dbReference>
<organism evidence="2 3">
    <name type="scientific">Niallia circulans</name>
    <name type="common">Bacillus circulans</name>
    <dbReference type="NCBI Taxonomy" id="1397"/>
    <lineage>
        <taxon>Bacteria</taxon>
        <taxon>Bacillati</taxon>
        <taxon>Bacillota</taxon>
        <taxon>Bacilli</taxon>
        <taxon>Bacillales</taxon>
        <taxon>Bacillaceae</taxon>
        <taxon>Niallia</taxon>
    </lineage>
</organism>
<reference evidence="3" key="1">
    <citation type="submission" date="2018-10" db="EMBL/GenBank/DDBJ databases">
        <title>FDA dAtabase for Regulatory Grade micrObial Sequences (FDA-ARGOS): Supporting development and validation of Infectious Disease Dx tests.</title>
        <authorList>
            <person name="Minogue T."/>
            <person name="Wolcott M."/>
            <person name="Wasieloski L."/>
            <person name="Aguilar W."/>
            <person name="Moore D."/>
            <person name="Tallon L."/>
            <person name="Sadzewicz L."/>
            <person name="Sengamalay N."/>
            <person name="Ott S."/>
            <person name="Godinez A."/>
            <person name="Nagaraj S."/>
            <person name="Vavikolanu K."/>
            <person name="Vyas G."/>
            <person name="Nadendla S."/>
            <person name="George J."/>
            <person name="Sichtig H."/>
        </authorList>
    </citation>
    <scope>NUCLEOTIDE SEQUENCE [LARGE SCALE GENOMIC DNA]</scope>
    <source>
        <strain evidence="3">FDAARGOS_343</strain>
    </source>
</reference>
<dbReference type="Proteomes" id="UP000319837">
    <property type="component" value="Unassembled WGS sequence"/>
</dbReference>